<feature type="chain" id="PRO_5012679208" evidence="1">
    <location>
        <begin position="22"/>
        <end position="431"/>
    </location>
</feature>
<protein>
    <submittedName>
        <fullName evidence="3">Amidohydrolase</fullName>
    </submittedName>
</protein>
<dbReference type="SUPFAM" id="SSF51338">
    <property type="entry name" value="Composite domain of metallo-dependent hydrolases"/>
    <property type="match status" value="1"/>
</dbReference>
<accession>A0A1L3JCR1</accession>
<dbReference type="STRING" id="1913578.LPB140_09270"/>
<dbReference type="Proteomes" id="UP000242561">
    <property type="component" value="Chromosome"/>
</dbReference>
<dbReference type="InterPro" id="IPR013108">
    <property type="entry name" value="Amidohydro_3"/>
</dbReference>
<dbReference type="OrthoDB" id="9802793at2"/>
<name>A0A1L3JCR1_9SPHN</name>
<keyword evidence="3" id="KW-0378">Hydrolase</keyword>
<dbReference type="InterPro" id="IPR051781">
    <property type="entry name" value="Metallo-dep_Hydrolase"/>
</dbReference>
<dbReference type="Pfam" id="PF07969">
    <property type="entry name" value="Amidohydro_3"/>
    <property type="match status" value="1"/>
</dbReference>
<feature type="domain" description="Amidohydrolase 3" evidence="2">
    <location>
        <begin position="299"/>
        <end position="401"/>
    </location>
</feature>
<dbReference type="EMBL" id="CP018154">
    <property type="protein sequence ID" value="APG62947.1"/>
    <property type="molecule type" value="Genomic_DNA"/>
</dbReference>
<dbReference type="PANTHER" id="PTHR43135">
    <property type="entry name" value="ALPHA-D-RIBOSE 1-METHYLPHOSPHONATE 5-TRIPHOSPHATE DIPHOSPHATASE"/>
    <property type="match status" value="1"/>
</dbReference>
<evidence type="ECO:0000313" key="4">
    <source>
        <dbReference type="Proteomes" id="UP000242561"/>
    </source>
</evidence>
<dbReference type="GO" id="GO:0016810">
    <property type="term" value="F:hydrolase activity, acting on carbon-nitrogen (but not peptide) bonds"/>
    <property type="evidence" value="ECO:0007669"/>
    <property type="project" value="InterPro"/>
</dbReference>
<evidence type="ECO:0000313" key="3">
    <source>
        <dbReference type="EMBL" id="APG62947.1"/>
    </source>
</evidence>
<evidence type="ECO:0000256" key="1">
    <source>
        <dbReference type="SAM" id="SignalP"/>
    </source>
</evidence>
<dbReference type="RefSeq" id="WP_072559598.1">
    <property type="nucleotide sequence ID" value="NZ_CP018154.1"/>
</dbReference>
<keyword evidence="4" id="KW-1185">Reference proteome</keyword>
<feature type="signal peptide" evidence="1">
    <location>
        <begin position="1"/>
        <end position="21"/>
    </location>
</feature>
<keyword evidence="1" id="KW-0732">Signal</keyword>
<evidence type="ECO:0000259" key="2">
    <source>
        <dbReference type="Pfam" id="PF07969"/>
    </source>
</evidence>
<dbReference type="AlphaFoldDB" id="A0A1L3JCR1"/>
<sequence>MKKFITLTAALLSLSATSAFAQSYAIIGGKLITGDGSAPIENGTVVIKDGKVIAAGSNIAIPADAQKIDATNKWVTPGIFAGFSRLGLTEISAVSGTNDENASKSKFSAALDVSDAISADRSPFGVNRASGVTRAAVAPSVGGNIFAGQGAIANLGEGQDPTSHKRVFQFVEMGERAASIAGGSRTASKTLFRSMLRQASDYANNRANFDESQLTVEDAKALLKVISGETMLLAHVESAADINQMIDLKKEYPAMKLVIVGASEGWRVADRLARENVPVIASALNDLPSSFEVLAATQSNVGRMENAGVKVAIGMIDDRDAHQLRYSAQYAGNLVALNKVPGATGVNWNTAFALISSRPAEILGQGGKLGVLKNGAAADVVIWNGDPLELSTNVEQLFIDGKKQSLENRQSKLRDRYANPVEGNLPKAYDR</sequence>
<dbReference type="InterPro" id="IPR011059">
    <property type="entry name" value="Metal-dep_hydrolase_composite"/>
</dbReference>
<dbReference type="PANTHER" id="PTHR43135:SF3">
    <property type="entry name" value="ALPHA-D-RIBOSE 1-METHYLPHOSPHONATE 5-TRIPHOSPHATE DIPHOSPHATASE"/>
    <property type="match status" value="1"/>
</dbReference>
<dbReference type="Gene3D" id="2.30.40.10">
    <property type="entry name" value="Urease, subunit C, domain 1"/>
    <property type="match status" value="2"/>
</dbReference>
<dbReference type="InterPro" id="IPR032466">
    <property type="entry name" value="Metal_Hydrolase"/>
</dbReference>
<dbReference type="Gene3D" id="3.20.20.140">
    <property type="entry name" value="Metal-dependent hydrolases"/>
    <property type="match status" value="1"/>
</dbReference>
<proteinExistence type="predicted"/>
<reference evidence="3 4" key="1">
    <citation type="submission" date="2016-11" db="EMBL/GenBank/DDBJ databases">
        <title>Sphingorhabdus sp. LPB0140, isolated from marine environment.</title>
        <authorList>
            <person name="Kim E."/>
            <person name="Yi H."/>
        </authorList>
    </citation>
    <scope>NUCLEOTIDE SEQUENCE [LARGE SCALE GENOMIC DNA]</scope>
    <source>
        <strain evidence="3 4">LPB0140</strain>
    </source>
</reference>
<dbReference type="SUPFAM" id="SSF51556">
    <property type="entry name" value="Metallo-dependent hydrolases"/>
    <property type="match status" value="1"/>
</dbReference>
<gene>
    <name evidence="3" type="ORF">LPB140_09270</name>
</gene>
<organism evidence="3 4">
    <name type="scientific">Sphingorhabdus lutea</name>
    <dbReference type="NCBI Taxonomy" id="1913578"/>
    <lineage>
        <taxon>Bacteria</taxon>
        <taxon>Pseudomonadati</taxon>
        <taxon>Pseudomonadota</taxon>
        <taxon>Alphaproteobacteria</taxon>
        <taxon>Sphingomonadales</taxon>
        <taxon>Sphingomonadaceae</taxon>
        <taxon>Sphingorhabdus</taxon>
    </lineage>
</organism>
<dbReference type="KEGG" id="sphl:LPB140_09270"/>